<feature type="compositionally biased region" description="Low complexity" evidence="1">
    <location>
        <begin position="93"/>
        <end position="107"/>
    </location>
</feature>
<dbReference type="Proteomes" id="UP000027222">
    <property type="component" value="Unassembled WGS sequence"/>
</dbReference>
<dbReference type="PROSITE" id="PS50181">
    <property type="entry name" value="FBOX"/>
    <property type="match status" value="1"/>
</dbReference>
<dbReference type="EMBL" id="KL142368">
    <property type="protein sequence ID" value="KDR84320.1"/>
    <property type="molecule type" value="Genomic_DNA"/>
</dbReference>
<proteinExistence type="predicted"/>
<feature type="compositionally biased region" description="Acidic residues" evidence="1">
    <location>
        <begin position="657"/>
        <end position="666"/>
    </location>
</feature>
<feature type="region of interest" description="Disordered" evidence="1">
    <location>
        <begin position="84"/>
        <end position="107"/>
    </location>
</feature>
<dbReference type="InterPro" id="IPR001810">
    <property type="entry name" value="F-box_dom"/>
</dbReference>
<gene>
    <name evidence="3" type="ORF">GALMADRAFT_237098</name>
</gene>
<dbReference type="OrthoDB" id="2322499at2759"/>
<dbReference type="CDD" id="cd09917">
    <property type="entry name" value="F-box_SF"/>
    <property type="match status" value="1"/>
</dbReference>
<feature type="region of interest" description="Disordered" evidence="1">
    <location>
        <begin position="1"/>
        <end position="37"/>
    </location>
</feature>
<name>A0A067TM57_GALM3</name>
<dbReference type="SUPFAM" id="SSF81383">
    <property type="entry name" value="F-box domain"/>
    <property type="match status" value="1"/>
</dbReference>
<dbReference type="HOGENOM" id="CLU_010790_2_1_1"/>
<organism evidence="3 4">
    <name type="scientific">Galerina marginata (strain CBS 339.88)</name>
    <dbReference type="NCBI Taxonomy" id="685588"/>
    <lineage>
        <taxon>Eukaryota</taxon>
        <taxon>Fungi</taxon>
        <taxon>Dikarya</taxon>
        <taxon>Basidiomycota</taxon>
        <taxon>Agaricomycotina</taxon>
        <taxon>Agaricomycetes</taxon>
        <taxon>Agaricomycetidae</taxon>
        <taxon>Agaricales</taxon>
        <taxon>Agaricineae</taxon>
        <taxon>Strophariaceae</taxon>
        <taxon>Galerina</taxon>
    </lineage>
</organism>
<evidence type="ECO:0000259" key="2">
    <source>
        <dbReference type="PROSITE" id="PS50181"/>
    </source>
</evidence>
<feature type="region of interest" description="Disordered" evidence="1">
    <location>
        <begin position="647"/>
        <end position="666"/>
    </location>
</feature>
<keyword evidence="4" id="KW-1185">Reference proteome</keyword>
<dbReference type="AlphaFoldDB" id="A0A067TM57"/>
<feature type="domain" description="F-box" evidence="2">
    <location>
        <begin position="39"/>
        <end position="88"/>
    </location>
</feature>
<evidence type="ECO:0000256" key="1">
    <source>
        <dbReference type="SAM" id="MobiDB-lite"/>
    </source>
</evidence>
<feature type="compositionally biased region" description="Polar residues" evidence="1">
    <location>
        <begin position="1"/>
        <end position="11"/>
    </location>
</feature>
<dbReference type="STRING" id="685588.A0A067TM57"/>
<accession>A0A067TM57</accession>
<evidence type="ECO:0000313" key="3">
    <source>
        <dbReference type="EMBL" id="KDR84320.1"/>
    </source>
</evidence>
<evidence type="ECO:0000313" key="4">
    <source>
        <dbReference type="Proteomes" id="UP000027222"/>
    </source>
</evidence>
<feature type="compositionally biased region" description="Basic and acidic residues" evidence="1">
    <location>
        <begin position="21"/>
        <end position="32"/>
    </location>
</feature>
<protein>
    <recommendedName>
        <fullName evidence="2">F-box domain-containing protein</fullName>
    </recommendedName>
</protein>
<reference evidence="4" key="1">
    <citation type="journal article" date="2014" name="Proc. Natl. Acad. Sci. U.S.A.">
        <title>Extensive sampling of basidiomycete genomes demonstrates inadequacy of the white-rot/brown-rot paradigm for wood decay fungi.</title>
        <authorList>
            <person name="Riley R."/>
            <person name="Salamov A.A."/>
            <person name="Brown D.W."/>
            <person name="Nagy L.G."/>
            <person name="Floudas D."/>
            <person name="Held B.W."/>
            <person name="Levasseur A."/>
            <person name="Lombard V."/>
            <person name="Morin E."/>
            <person name="Otillar R."/>
            <person name="Lindquist E.A."/>
            <person name="Sun H."/>
            <person name="LaButti K.M."/>
            <person name="Schmutz J."/>
            <person name="Jabbour D."/>
            <person name="Luo H."/>
            <person name="Baker S.E."/>
            <person name="Pisabarro A.G."/>
            <person name="Walton J.D."/>
            <person name="Blanchette R.A."/>
            <person name="Henrissat B."/>
            <person name="Martin F."/>
            <person name="Cullen D."/>
            <person name="Hibbett D.S."/>
            <person name="Grigoriev I.V."/>
        </authorList>
    </citation>
    <scope>NUCLEOTIDE SEQUENCE [LARGE SCALE GENOMIC DNA]</scope>
    <source>
        <strain evidence="4">CBS 339.88</strain>
    </source>
</reference>
<dbReference type="InterPro" id="IPR036047">
    <property type="entry name" value="F-box-like_dom_sf"/>
</dbReference>
<sequence>MKTTNEGCNSGSVGGRSTGKRKADSAPEERPAAKKRRGDLQIVEMPMAVLFKIFALLEPRDLLHLARTTKDFRKSLMTRSSAPLWRTARSNVPGPQSSDDPSMPDCPPDLSEPQYADLVFGEDCNFCGVTFPWIHRRKITNLLLDGRRGKFVCLTLWAARLRTCFKCLHNDTHFISRDDCEPSKDCPADLIRWLPTTGGKCDVGVPIEIITLREEEYKKAKKKKDWLFQNQKRQKQIAKHAAACEAWADKMQWYRHKADKMLREQRKAAVVEYIQKLGWGEELSKISKYTTKPQDSDTVRRACTEQLHYSRLETFINQFMGDAKGKRLIRERKTFLANFKQEYDAFLATLPVNTIYPVISDVLQDPVIRRIISPGPGPSTPVAKTNFVSQFSSVGRRWQRTIEDKLTALVAAACGGEHGPAPETVIDLATAWFTCSKCDAILRYPLVLMHDCATHIDANWVGPGPDTDWAIVRRLFQRVPWNSLGYITFNRAVLACISKVLELCHVDPVTTTAQEMDTANHILECVTCNDPREGRPTMTWSRMVHHWHHTHANKSAMNVAFLSDQNKAFVQAQMREMQARRAVKRDYKGLVCSHCRLTGNMVDLAEHLVACHGRAQPTDKDIVPVLNEDTVPDIYWLWPPRKKSVPTPGLALPGDDLPIDEDDMYL</sequence>